<dbReference type="GO" id="GO:0009360">
    <property type="term" value="C:DNA polymerase III complex"/>
    <property type="evidence" value="ECO:0007669"/>
    <property type="project" value="InterPro"/>
</dbReference>
<dbReference type="InterPro" id="IPR001001">
    <property type="entry name" value="DNA_polIII_beta"/>
</dbReference>
<evidence type="ECO:0000256" key="10">
    <source>
        <dbReference type="PIRNR" id="PIRNR000804"/>
    </source>
</evidence>
<evidence type="ECO:0000256" key="8">
    <source>
        <dbReference type="ARBA" id="ARBA00022932"/>
    </source>
</evidence>
<comment type="caution">
    <text evidence="14">The sequence shown here is derived from an EMBL/GenBank/DDBJ whole genome shotgun (WGS) entry which is preliminary data.</text>
</comment>
<evidence type="ECO:0000256" key="2">
    <source>
        <dbReference type="ARBA" id="ARBA00010752"/>
    </source>
</evidence>
<comment type="function">
    <text evidence="10">Confers DNA tethering and processivity to DNA polymerases and other proteins. Acts as a clamp, forming a ring around DNA (a reaction catalyzed by the clamp-loading complex) which diffuses in an ATP-independent manner freely and bidirectionally along dsDNA. Initially characterized for its ability to contact the catalytic subunit of DNA polymerase III (Pol III), a complex, multichain enzyme responsible for most of the replicative synthesis in bacteria; Pol III exhibits 3'-5' exonuclease proofreading activity. The beta chain is required for initiation of replication as well as for processivity of DNA replication.</text>
</comment>
<dbReference type="Proteomes" id="UP000654279">
    <property type="component" value="Unassembled WGS sequence"/>
</dbReference>
<evidence type="ECO:0000256" key="7">
    <source>
        <dbReference type="ARBA" id="ARBA00022705"/>
    </source>
</evidence>
<dbReference type="RefSeq" id="WP_138294759.1">
    <property type="nucleotide sequence ID" value="NZ_JACRSO010000003.1"/>
</dbReference>
<evidence type="ECO:0000256" key="9">
    <source>
        <dbReference type="ARBA" id="ARBA00023125"/>
    </source>
</evidence>
<organism evidence="14 15">
    <name type="scientific">Luoshenia tenuis</name>
    <dbReference type="NCBI Taxonomy" id="2763654"/>
    <lineage>
        <taxon>Bacteria</taxon>
        <taxon>Bacillati</taxon>
        <taxon>Bacillota</taxon>
        <taxon>Clostridia</taxon>
        <taxon>Christensenellales</taxon>
        <taxon>Christensenellaceae</taxon>
        <taxon>Luoshenia</taxon>
    </lineage>
</organism>
<dbReference type="PANTHER" id="PTHR30478">
    <property type="entry name" value="DNA POLYMERASE III SUBUNIT BETA"/>
    <property type="match status" value="1"/>
</dbReference>
<dbReference type="GO" id="GO:0008408">
    <property type="term" value="F:3'-5' exonuclease activity"/>
    <property type="evidence" value="ECO:0007669"/>
    <property type="project" value="InterPro"/>
</dbReference>
<dbReference type="GO" id="GO:0003677">
    <property type="term" value="F:DNA binding"/>
    <property type="evidence" value="ECO:0007669"/>
    <property type="project" value="UniProtKB-UniRule"/>
</dbReference>
<dbReference type="SMART" id="SM00480">
    <property type="entry name" value="POL3Bc"/>
    <property type="match status" value="1"/>
</dbReference>
<evidence type="ECO:0000259" key="12">
    <source>
        <dbReference type="Pfam" id="PF02767"/>
    </source>
</evidence>
<comment type="subcellular location">
    <subcellularLocation>
        <location evidence="1 10">Cytoplasm</location>
    </subcellularLocation>
</comment>
<gene>
    <name evidence="14" type="ORF">H8699_07585</name>
</gene>
<keyword evidence="7 10" id="KW-0235">DNA replication</keyword>
<sequence>MILHIEKEELIFGINTVQRAMAVKSTLPVLEGIYICADAKGLQLICTDLSLGIQTFLACDIEEEGKVVLPGRLFAEIVRKLPDGDVDITIDDNLNVTIQCMGSRTKMKGLDPETFPDLAEVSDASSFTIAQPVLKDMIRQTIFAVATDETRPILTGALLEIQQNNLTMVALDGYRLALRKEALSAPSEEKQIVIPGKSLSEIGKLLDDDGDDVHIMSQDTHVMVEIKNTRVIARLLDGEFIKYRQIMPTDHHTRVQVAARDLFDSIDRASLMAREGKNNLVRFQISENKLILTSNSEMGDVYEEIPIAMEGQDLEIAFNARYFTDVLKIMDDETINLDFTTNISPCVVNPVEGDKFSYLVLPVRIY</sequence>
<comment type="subunit">
    <text evidence="10">Forms a ring-shaped head-to-tail homodimer around DNA.</text>
</comment>
<dbReference type="PANTHER" id="PTHR30478:SF0">
    <property type="entry name" value="BETA SLIDING CLAMP"/>
    <property type="match status" value="1"/>
</dbReference>
<dbReference type="InterPro" id="IPR046938">
    <property type="entry name" value="DNA_clamp_sf"/>
</dbReference>
<reference evidence="14" key="1">
    <citation type="submission" date="2020-08" db="EMBL/GenBank/DDBJ databases">
        <title>Genome public.</title>
        <authorList>
            <person name="Liu C."/>
            <person name="Sun Q."/>
        </authorList>
    </citation>
    <scope>NUCLEOTIDE SEQUENCE</scope>
    <source>
        <strain evidence="14">NSJ-44</strain>
    </source>
</reference>
<evidence type="ECO:0000256" key="4">
    <source>
        <dbReference type="ARBA" id="ARBA00022490"/>
    </source>
</evidence>
<evidence type="ECO:0000256" key="3">
    <source>
        <dbReference type="ARBA" id="ARBA00021035"/>
    </source>
</evidence>
<dbReference type="GO" id="GO:0003887">
    <property type="term" value="F:DNA-directed DNA polymerase activity"/>
    <property type="evidence" value="ECO:0007669"/>
    <property type="project" value="UniProtKB-UniRule"/>
</dbReference>
<accession>A0A926CYY0</accession>
<dbReference type="NCBIfam" id="TIGR00663">
    <property type="entry name" value="dnan"/>
    <property type="match status" value="1"/>
</dbReference>
<dbReference type="SUPFAM" id="SSF55979">
    <property type="entry name" value="DNA clamp"/>
    <property type="match status" value="3"/>
</dbReference>
<evidence type="ECO:0000259" key="11">
    <source>
        <dbReference type="Pfam" id="PF00712"/>
    </source>
</evidence>
<dbReference type="Gene3D" id="3.10.150.10">
    <property type="entry name" value="DNA Polymerase III, subunit A, domain 2"/>
    <property type="match status" value="1"/>
</dbReference>
<protein>
    <recommendedName>
        <fullName evidence="3 10">Beta sliding clamp</fullName>
    </recommendedName>
</protein>
<comment type="similarity">
    <text evidence="2 10">Belongs to the beta sliding clamp family.</text>
</comment>
<keyword evidence="9" id="KW-0238">DNA-binding</keyword>
<dbReference type="InterPro" id="IPR022637">
    <property type="entry name" value="DNA_polIII_beta_cen"/>
</dbReference>
<evidence type="ECO:0000313" key="14">
    <source>
        <dbReference type="EMBL" id="MBC8529285.1"/>
    </source>
</evidence>
<dbReference type="CDD" id="cd00140">
    <property type="entry name" value="beta_clamp"/>
    <property type="match status" value="1"/>
</dbReference>
<feature type="domain" description="DNA polymerase III beta sliding clamp N-terminal" evidence="11">
    <location>
        <begin position="1"/>
        <end position="118"/>
    </location>
</feature>
<proteinExistence type="inferred from homology"/>
<dbReference type="Pfam" id="PF00712">
    <property type="entry name" value="DNA_pol3_beta"/>
    <property type="match status" value="1"/>
</dbReference>
<dbReference type="Gene3D" id="3.70.10.10">
    <property type="match status" value="1"/>
</dbReference>
<keyword evidence="8 10" id="KW-0239">DNA-directed DNA polymerase</keyword>
<evidence type="ECO:0000256" key="5">
    <source>
        <dbReference type="ARBA" id="ARBA00022679"/>
    </source>
</evidence>
<dbReference type="InterPro" id="IPR022635">
    <property type="entry name" value="DNA_polIII_beta_C"/>
</dbReference>
<dbReference type="AlphaFoldDB" id="A0A926CYY0"/>
<keyword evidence="4 10" id="KW-0963">Cytoplasm</keyword>
<evidence type="ECO:0000256" key="6">
    <source>
        <dbReference type="ARBA" id="ARBA00022695"/>
    </source>
</evidence>
<feature type="domain" description="DNA polymerase III beta sliding clamp central" evidence="12">
    <location>
        <begin position="129"/>
        <end position="240"/>
    </location>
</feature>
<name>A0A926CYY0_9FIRM</name>
<dbReference type="Pfam" id="PF02767">
    <property type="entry name" value="DNA_pol3_beta_2"/>
    <property type="match status" value="1"/>
</dbReference>
<dbReference type="InterPro" id="IPR022634">
    <property type="entry name" value="DNA_polIII_beta_N"/>
</dbReference>
<feature type="domain" description="DNA polymerase III beta sliding clamp C-terminal" evidence="13">
    <location>
        <begin position="244"/>
        <end position="364"/>
    </location>
</feature>
<evidence type="ECO:0000259" key="13">
    <source>
        <dbReference type="Pfam" id="PF02768"/>
    </source>
</evidence>
<evidence type="ECO:0000256" key="1">
    <source>
        <dbReference type="ARBA" id="ARBA00004496"/>
    </source>
</evidence>
<dbReference type="Pfam" id="PF02768">
    <property type="entry name" value="DNA_pol3_beta_3"/>
    <property type="match status" value="1"/>
</dbReference>
<keyword evidence="15" id="KW-1185">Reference proteome</keyword>
<dbReference type="GO" id="GO:0006271">
    <property type="term" value="P:DNA strand elongation involved in DNA replication"/>
    <property type="evidence" value="ECO:0007669"/>
    <property type="project" value="TreeGrafter"/>
</dbReference>
<dbReference type="GO" id="GO:0005737">
    <property type="term" value="C:cytoplasm"/>
    <property type="evidence" value="ECO:0007669"/>
    <property type="project" value="UniProtKB-SubCell"/>
</dbReference>
<evidence type="ECO:0000313" key="15">
    <source>
        <dbReference type="Proteomes" id="UP000654279"/>
    </source>
</evidence>
<dbReference type="PIRSF" id="PIRSF000804">
    <property type="entry name" value="DNA_pol_III_b"/>
    <property type="match status" value="1"/>
</dbReference>
<dbReference type="EMBL" id="JACRSO010000003">
    <property type="protein sequence ID" value="MBC8529285.1"/>
    <property type="molecule type" value="Genomic_DNA"/>
</dbReference>
<keyword evidence="5 10" id="KW-0808">Transferase</keyword>
<keyword evidence="6 10" id="KW-0548">Nucleotidyltransferase</keyword>